<organism evidence="3 4">
    <name type="scientific">Tenacibaculum pelagium</name>
    <dbReference type="NCBI Taxonomy" id="2759527"/>
    <lineage>
        <taxon>Bacteria</taxon>
        <taxon>Pseudomonadati</taxon>
        <taxon>Bacteroidota</taxon>
        <taxon>Flavobacteriia</taxon>
        <taxon>Flavobacteriales</taxon>
        <taxon>Flavobacteriaceae</taxon>
        <taxon>Tenacibaculum</taxon>
    </lineage>
</organism>
<comment type="caution">
    <text evidence="3">The sequence shown here is derived from an EMBL/GenBank/DDBJ whole genome shotgun (WGS) entry which is preliminary data.</text>
</comment>
<name>A0A839ATB9_9FLAO</name>
<feature type="domain" description="AB hydrolase-1" evidence="2">
    <location>
        <begin position="31"/>
        <end position="141"/>
    </location>
</feature>
<keyword evidence="1" id="KW-1133">Transmembrane helix</keyword>
<keyword evidence="1" id="KW-0472">Membrane</keyword>
<accession>A0A839ATB9</accession>
<dbReference type="GO" id="GO:0016787">
    <property type="term" value="F:hydrolase activity"/>
    <property type="evidence" value="ECO:0007669"/>
    <property type="project" value="UniProtKB-KW"/>
</dbReference>
<dbReference type="SUPFAM" id="SSF53474">
    <property type="entry name" value="alpha/beta-Hydrolases"/>
    <property type="match status" value="1"/>
</dbReference>
<dbReference type="PIRSF" id="PIRSF037442">
    <property type="entry name" value="UCP037442_abhydr"/>
    <property type="match status" value="1"/>
</dbReference>
<feature type="transmembrane region" description="Helical" evidence="1">
    <location>
        <begin position="148"/>
        <end position="168"/>
    </location>
</feature>
<dbReference type="Pfam" id="PF00561">
    <property type="entry name" value="Abhydrolase_1"/>
    <property type="match status" value="1"/>
</dbReference>
<evidence type="ECO:0000256" key="1">
    <source>
        <dbReference type="SAM" id="Phobius"/>
    </source>
</evidence>
<keyword evidence="3" id="KW-0378">Hydrolase</keyword>
<dbReference type="EMBL" id="JACGLS010000008">
    <property type="protein sequence ID" value="MBA6157344.1"/>
    <property type="molecule type" value="Genomic_DNA"/>
</dbReference>
<keyword evidence="1" id="KW-0812">Transmembrane</keyword>
<dbReference type="AlphaFoldDB" id="A0A839ATB9"/>
<gene>
    <name evidence="3" type="ORF">H3Z83_12575</name>
</gene>
<dbReference type="InterPro" id="IPR000073">
    <property type="entry name" value="AB_hydrolase_1"/>
</dbReference>
<protein>
    <submittedName>
        <fullName evidence="3">Alpha/beta fold hydrolase</fullName>
    </submittedName>
</protein>
<proteinExistence type="predicted"/>
<keyword evidence="4" id="KW-1185">Reference proteome</keyword>
<dbReference type="InterPro" id="IPR029058">
    <property type="entry name" value="AB_hydrolase_fold"/>
</dbReference>
<evidence type="ECO:0000313" key="3">
    <source>
        <dbReference type="EMBL" id="MBA6157344.1"/>
    </source>
</evidence>
<dbReference type="Gene3D" id="3.40.50.1820">
    <property type="entry name" value="alpha/beta hydrolase"/>
    <property type="match status" value="1"/>
</dbReference>
<sequence length="283" mass="32871">MKEQHLNIPAKDGYNLSAILREPKTNRKGIIQIHCGTGIPQKLYSNFAIYLTKKGYTTLTFDYRGIGDSKPKKLKGFDATIRDWGQKDMTGVFNWILDNYPNDKKIIIGHSMGGQMIGLMENNDKIDHLFLIASSTGYWQDMSKPYKWMLPPIWFLFIPVSTFFLGYARTKKINLGENLPKGVALEWRKWCINPKYFENEFGKTLDPLYFDQIKVPLKSIQITDDPIANHVTTNKLLKYYKNAKISIDKISPSDFDMEKIGHFGYFSRKFKNTLWNKLVLEMN</sequence>
<evidence type="ECO:0000259" key="2">
    <source>
        <dbReference type="Pfam" id="PF00561"/>
    </source>
</evidence>
<evidence type="ECO:0000313" key="4">
    <source>
        <dbReference type="Proteomes" id="UP000563906"/>
    </source>
</evidence>
<dbReference type="Proteomes" id="UP000563906">
    <property type="component" value="Unassembled WGS sequence"/>
</dbReference>
<dbReference type="InterPro" id="IPR017208">
    <property type="entry name" value="UCP037442_abhydr"/>
</dbReference>
<reference evidence="3 4" key="1">
    <citation type="submission" date="2020-07" db="EMBL/GenBank/DDBJ databases">
        <title>Bacterium isolated from marine sediment.</title>
        <authorList>
            <person name="Shang D."/>
            <person name="Du Z.-J."/>
        </authorList>
    </citation>
    <scope>NUCLEOTIDE SEQUENCE [LARGE SCALE GENOMIC DNA]</scope>
    <source>
        <strain evidence="3 4">S7007</strain>
    </source>
</reference>
<dbReference type="RefSeq" id="WP_182125845.1">
    <property type="nucleotide sequence ID" value="NZ_JACGLS010000008.1"/>
</dbReference>